<dbReference type="InterPro" id="IPR042277">
    <property type="entry name" value="IST1-like"/>
</dbReference>
<dbReference type="GO" id="GO:0015031">
    <property type="term" value="P:protein transport"/>
    <property type="evidence" value="ECO:0007669"/>
    <property type="project" value="InterPro"/>
</dbReference>
<dbReference type="Gramene" id="Pp3c10_1180V3.6">
    <property type="protein sequence ID" value="Pp3c10_1180V3.6"/>
    <property type="gene ID" value="Pp3c10_1180"/>
</dbReference>
<dbReference type="GeneID" id="112287657"/>
<feature type="compositionally biased region" description="Basic and acidic residues" evidence="2">
    <location>
        <begin position="512"/>
        <end position="522"/>
    </location>
</feature>
<accession>A0A7I3ZXT8</accession>
<dbReference type="Gene3D" id="1.20.1260.60">
    <property type="entry name" value="Vacuolar protein sorting-associated protein Ist1"/>
    <property type="match status" value="1"/>
</dbReference>
<dbReference type="EnsemblPlants" id="Pp3c10_1180V3.4">
    <property type="protein sequence ID" value="Pp3c10_1180V3.4"/>
    <property type="gene ID" value="Pp3c10_1180"/>
</dbReference>
<feature type="compositionally biased region" description="Basic and acidic residues" evidence="2">
    <location>
        <begin position="254"/>
        <end position="266"/>
    </location>
</feature>
<dbReference type="EnsemblPlants" id="Pp3c10_1180V3.5">
    <property type="protein sequence ID" value="Pp3c10_1180V3.5"/>
    <property type="gene ID" value="Pp3c10_1180"/>
</dbReference>
<feature type="compositionally biased region" description="Basic and acidic residues" evidence="2">
    <location>
        <begin position="465"/>
        <end position="478"/>
    </location>
</feature>
<evidence type="ECO:0000313" key="3">
    <source>
        <dbReference type="EnsemblPlants" id="Pp3c10_1180V3.6"/>
    </source>
</evidence>
<evidence type="ECO:0000256" key="2">
    <source>
        <dbReference type="SAM" id="MobiDB-lite"/>
    </source>
</evidence>
<feature type="region of interest" description="Disordered" evidence="2">
    <location>
        <begin position="462"/>
        <end position="661"/>
    </location>
</feature>
<feature type="compositionally biased region" description="Basic and acidic residues" evidence="2">
    <location>
        <begin position="333"/>
        <end position="351"/>
    </location>
</feature>
<feature type="compositionally biased region" description="Polar residues" evidence="2">
    <location>
        <begin position="999"/>
        <end position="1030"/>
    </location>
</feature>
<reference evidence="3 4" key="2">
    <citation type="journal article" date="2018" name="Plant J.">
        <title>The Physcomitrella patens chromosome-scale assembly reveals moss genome structure and evolution.</title>
        <authorList>
            <person name="Lang D."/>
            <person name="Ullrich K.K."/>
            <person name="Murat F."/>
            <person name="Fuchs J."/>
            <person name="Jenkins J."/>
            <person name="Haas F.B."/>
            <person name="Piednoel M."/>
            <person name="Gundlach H."/>
            <person name="Van Bel M."/>
            <person name="Meyberg R."/>
            <person name="Vives C."/>
            <person name="Morata J."/>
            <person name="Symeonidi A."/>
            <person name="Hiss M."/>
            <person name="Muchero W."/>
            <person name="Kamisugi Y."/>
            <person name="Saleh O."/>
            <person name="Blanc G."/>
            <person name="Decker E.L."/>
            <person name="van Gessel N."/>
            <person name="Grimwood J."/>
            <person name="Hayes R.D."/>
            <person name="Graham S.W."/>
            <person name="Gunter L.E."/>
            <person name="McDaniel S.F."/>
            <person name="Hoernstein S.N.W."/>
            <person name="Larsson A."/>
            <person name="Li F.W."/>
            <person name="Perroud P.F."/>
            <person name="Phillips J."/>
            <person name="Ranjan P."/>
            <person name="Rokshar D.S."/>
            <person name="Rothfels C.J."/>
            <person name="Schneider L."/>
            <person name="Shu S."/>
            <person name="Stevenson D.W."/>
            <person name="Thummler F."/>
            <person name="Tillich M."/>
            <person name="Villarreal Aguilar J.C."/>
            <person name="Widiez T."/>
            <person name="Wong G.K."/>
            <person name="Wymore A."/>
            <person name="Zhang Y."/>
            <person name="Zimmer A.D."/>
            <person name="Quatrano R.S."/>
            <person name="Mayer K.F.X."/>
            <person name="Goodstein D."/>
            <person name="Casacuberta J.M."/>
            <person name="Vandepoele K."/>
            <person name="Reski R."/>
            <person name="Cuming A.C."/>
            <person name="Tuskan G.A."/>
            <person name="Maumus F."/>
            <person name="Salse J."/>
            <person name="Schmutz J."/>
            <person name="Rensing S.A."/>
        </authorList>
    </citation>
    <scope>NUCLEOTIDE SEQUENCE [LARGE SCALE GENOMIC DNA]</scope>
    <source>
        <strain evidence="3 4">cv. Gransden 2004</strain>
    </source>
</reference>
<keyword evidence="4" id="KW-1185">Reference proteome</keyword>
<gene>
    <name evidence="3" type="primary">LOC112287657</name>
</gene>
<organism evidence="3 4">
    <name type="scientific">Physcomitrium patens</name>
    <name type="common">Spreading-leaved earth moss</name>
    <name type="synonym">Physcomitrella patens</name>
    <dbReference type="NCBI Taxonomy" id="3218"/>
    <lineage>
        <taxon>Eukaryota</taxon>
        <taxon>Viridiplantae</taxon>
        <taxon>Streptophyta</taxon>
        <taxon>Embryophyta</taxon>
        <taxon>Bryophyta</taxon>
        <taxon>Bryophytina</taxon>
        <taxon>Bryopsida</taxon>
        <taxon>Funariidae</taxon>
        <taxon>Funariales</taxon>
        <taxon>Funariaceae</taxon>
        <taxon>Physcomitrium</taxon>
    </lineage>
</organism>
<feature type="compositionally biased region" description="Basic and acidic residues" evidence="2">
    <location>
        <begin position="290"/>
        <end position="322"/>
    </location>
</feature>
<dbReference type="Proteomes" id="UP000006727">
    <property type="component" value="Chromosome 10"/>
</dbReference>
<dbReference type="Gramene" id="Pp3c10_1180V3.5">
    <property type="protein sequence ID" value="Pp3c10_1180V3.5"/>
    <property type="gene ID" value="Pp3c10_1180"/>
</dbReference>
<feature type="compositionally biased region" description="Basic and acidic residues" evidence="2">
    <location>
        <begin position="933"/>
        <end position="951"/>
    </location>
</feature>
<feature type="compositionally biased region" description="Polar residues" evidence="2">
    <location>
        <begin position="965"/>
        <end position="990"/>
    </location>
</feature>
<feature type="compositionally biased region" description="Basic and acidic residues" evidence="2">
    <location>
        <begin position="358"/>
        <end position="369"/>
    </location>
</feature>
<dbReference type="EnsemblPlants" id="Pp3c10_1180V3.6">
    <property type="protein sequence ID" value="Pp3c10_1180V3.6"/>
    <property type="gene ID" value="Pp3c10_1180"/>
</dbReference>
<evidence type="ECO:0008006" key="5">
    <source>
        <dbReference type="Google" id="ProtNLM"/>
    </source>
</evidence>
<dbReference type="Pfam" id="PF03398">
    <property type="entry name" value="Ist1"/>
    <property type="match status" value="1"/>
</dbReference>
<dbReference type="EMBL" id="ABEU02000010">
    <property type="status" value="NOT_ANNOTATED_CDS"/>
    <property type="molecule type" value="Genomic_DNA"/>
</dbReference>
<comment type="similarity">
    <text evidence="1">Belongs to the IST1 family.</text>
</comment>
<proteinExistence type="inferred from homology"/>
<feature type="region of interest" description="Disordered" evidence="2">
    <location>
        <begin position="227"/>
        <end position="448"/>
    </location>
</feature>
<sequence length="1054" mass="119264">MKRMNSFLHKGFQAAKCKTQLRLGTSRIKLLRNKKGIKIASDKREVAELLRKGQESTARLRVEQVIREQNLIDAYDLVSLYAERIAAEISVIDSQKTCPPNLKEDISTLLFATSRCSELRDFADIRPMFLSKYGKEFVSAAEELRPGCGVNGRVIEKLSTCLATGELKLKVMKAIAAEYNVEWDPAPLEKEIREVPDDLLNGPTVFTSADTFRTMIDDLPSVPNHDPTLGFHSSSSSSTPWPDTFKAPSSGSFVEDKVDPVNKSRSVDNSQDTVRRSGPPSRKPPPRNPPKADDLDFEGGHLDMDLESREAQSRRNLRRESDIFPTPSSQERFIGEESRRNSIGVPREKSGRPHAKSAFRDVDEPALHEQRKHNRRMSQGAYVDDYGREHEPESDVSRRSDRSQNPRFDQYVEKGHMRKADVDKSSTRKPLLARSSVEEFNQSSENDAMLYAKTKSGFDTARSYQMRDEQDWVEDKNVRVSSRGGTEKTRSQYQDYYLEGGSSRGASNSEVSRNKESTRDTSAEGGYNKFNSKSRESSKFTGNYQRPEYPDEDAGHVSPRFEDSRRRDSINNTRKGELLDEDNCNPSWDNYPFAKTVTTRKSKNSKELRDSSKSSRRDSLNNTVKVMPLDDFSAHNSDDEEYAGKDNGVYTDDVRRKSNSTAVRLTDDDTYFNYNGHGLEKGLTSSAPCFDSSEEEDEEEHDPRGSATRNPKSMPRAKTTDTRFSDGSSESGEEYARKGNRRTPNLSSVGERRSNTLSFKNPEDMNAPLHETGSTKSRPVFDDFPRSVRTSSHSGYDDEAEDDDDYHHATNLRTVNESCHTERRMSLPGSVREKSKFLAGGSGDVSGSTGRTSGRRATVGPEDFRGSIFQETKDSPKSKYGDMGVRRQSDRHRESDRSIKFDDDRPTRFINSNSHTERDDDIPRVLRVGKQPILDDKDSPRGQSSPREKLPRFVSDSPSRDDELAQSTPRTRSKLQSVKTDPNPSVSPRESTMEHRRTQSAYVDNFPSTSGTPRSHLRQQPSENGMSPNQDGEHSWRMWNLECSRRCTLRPKPL</sequence>
<feature type="region of interest" description="Disordered" evidence="2">
    <location>
        <begin position="682"/>
        <end position="1034"/>
    </location>
</feature>
<name>A0A7I3ZXT8_PHYPA</name>
<feature type="compositionally biased region" description="Basic and acidic residues" evidence="2">
    <location>
        <begin position="871"/>
        <end position="907"/>
    </location>
</feature>
<feature type="compositionally biased region" description="Basic and acidic residues" evidence="2">
    <location>
        <begin position="604"/>
        <end position="619"/>
    </location>
</feature>
<protein>
    <recommendedName>
        <fullName evidence="5">IST1-like protein</fullName>
    </recommendedName>
</protein>
<dbReference type="Gramene" id="Pp3c10_1180V3.4">
    <property type="protein sequence ID" value="Pp3c10_1180V3.4"/>
    <property type="gene ID" value="Pp3c10_1180"/>
</dbReference>
<feature type="compositionally biased region" description="Basic and acidic residues" evidence="2">
    <location>
        <begin position="553"/>
        <end position="578"/>
    </location>
</feature>
<dbReference type="RefSeq" id="XP_024386661.1">
    <property type="nucleotide sequence ID" value="XM_024530893.2"/>
</dbReference>
<evidence type="ECO:0000313" key="4">
    <source>
        <dbReference type="Proteomes" id="UP000006727"/>
    </source>
</evidence>
<dbReference type="InterPro" id="IPR005061">
    <property type="entry name" value="Ist1"/>
</dbReference>
<dbReference type="FunFam" id="1.20.1260.60:FF:000003">
    <property type="entry name" value="IST1-like protein isoform A"/>
    <property type="match status" value="1"/>
</dbReference>
<reference evidence="3" key="3">
    <citation type="submission" date="2020-12" db="UniProtKB">
        <authorList>
            <consortium name="EnsemblPlants"/>
        </authorList>
    </citation>
    <scope>IDENTIFICATION</scope>
</reference>
<dbReference type="PANTHER" id="PTHR12161">
    <property type="entry name" value="IST1 FAMILY MEMBER"/>
    <property type="match status" value="1"/>
</dbReference>
<feature type="compositionally biased region" description="Basic and acidic residues" evidence="2">
    <location>
        <begin position="385"/>
        <end position="426"/>
    </location>
</feature>
<dbReference type="PANTHER" id="PTHR12161:SF76">
    <property type="entry name" value="IST1-LIKE PROTEIN"/>
    <property type="match status" value="1"/>
</dbReference>
<feature type="compositionally biased region" description="Basic and acidic residues" evidence="2">
    <location>
        <begin position="915"/>
        <end position="924"/>
    </location>
</feature>
<evidence type="ECO:0000256" key="1">
    <source>
        <dbReference type="ARBA" id="ARBA00005536"/>
    </source>
</evidence>
<dbReference type="AlphaFoldDB" id="A0A7I3ZXT8"/>
<reference evidence="3 4" key="1">
    <citation type="journal article" date="2008" name="Science">
        <title>The Physcomitrella genome reveals evolutionary insights into the conquest of land by plants.</title>
        <authorList>
            <person name="Rensing S."/>
            <person name="Lang D."/>
            <person name="Zimmer A."/>
            <person name="Terry A."/>
            <person name="Salamov A."/>
            <person name="Shapiro H."/>
            <person name="Nishiyama T."/>
            <person name="Perroud P.-F."/>
            <person name="Lindquist E."/>
            <person name="Kamisugi Y."/>
            <person name="Tanahashi T."/>
            <person name="Sakakibara K."/>
            <person name="Fujita T."/>
            <person name="Oishi K."/>
            <person name="Shin-I T."/>
            <person name="Kuroki Y."/>
            <person name="Toyoda A."/>
            <person name="Suzuki Y."/>
            <person name="Hashimoto A."/>
            <person name="Yamaguchi K."/>
            <person name="Sugano A."/>
            <person name="Kohara Y."/>
            <person name="Fujiyama A."/>
            <person name="Anterola A."/>
            <person name="Aoki S."/>
            <person name="Ashton N."/>
            <person name="Barbazuk W.B."/>
            <person name="Barker E."/>
            <person name="Bennetzen J."/>
            <person name="Bezanilla M."/>
            <person name="Blankenship R."/>
            <person name="Cho S.H."/>
            <person name="Dutcher S."/>
            <person name="Estelle M."/>
            <person name="Fawcett J.A."/>
            <person name="Gundlach H."/>
            <person name="Hanada K."/>
            <person name="Heyl A."/>
            <person name="Hicks K.A."/>
            <person name="Hugh J."/>
            <person name="Lohr M."/>
            <person name="Mayer K."/>
            <person name="Melkozernov A."/>
            <person name="Murata T."/>
            <person name="Nelson D."/>
            <person name="Pils B."/>
            <person name="Prigge M."/>
            <person name="Reiss B."/>
            <person name="Renner T."/>
            <person name="Rombauts S."/>
            <person name="Rushton P."/>
            <person name="Sanderfoot A."/>
            <person name="Schween G."/>
            <person name="Shiu S.-H."/>
            <person name="Stueber K."/>
            <person name="Theodoulou F.L."/>
            <person name="Tu H."/>
            <person name="Van de Peer Y."/>
            <person name="Verrier P.J."/>
            <person name="Waters E."/>
            <person name="Wood A."/>
            <person name="Yang L."/>
            <person name="Cove D."/>
            <person name="Cuming A."/>
            <person name="Hasebe M."/>
            <person name="Lucas S."/>
            <person name="Mishler D.B."/>
            <person name="Reski R."/>
            <person name="Grigoriev I."/>
            <person name="Quatrano R.S."/>
            <person name="Boore J.L."/>
        </authorList>
    </citation>
    <scope>NUCLEOTIDE SEQUENCE [LARGE SCALE GENOMIC DNA]</scope>
    <source>
        <strain evidence="3 4">cv. Gransden 2004</strain>
    </source>
</reference>
<feature type="compositionally biased region" description="Basic and acidic residues" evidence="2">
    <location>
        <begin position="819"/>
        <end position="836"/>
    </location>
</feature>